<dbReference type="InterPro" id="IPR002893">
    <property type="entry name" value="Znf_MYND"/>
</dbReference>
<evidence type="ECO:0000313" key="8">
    <source>
        <dbReference type="Proteomes" id="UP000199069"/>
    </source>
</evidence>
<dbReference type="AlphaFoldDB" id="A0A0K3CCJ7"/>
<dbReference type="Pfam" id="PF01753">
    <property type="entry name" value="zf-MYND"/>
    <property type="match status" value="2"/>
</dbReference>
<dbReference type="EMBL" id="CWKI01000005">
    <property type="protein sequence ID" value="CTR06643.1"/>
    <property type="molecule type" value="Genomic_DNA"/>
</dbReference>
<evidence type="ECO:0000256" key="2">
    <source>
        <dbReference type="ARBA" id="ARBA00022771"/>
    </source>
</evidence>
<reference evidence="6 8" key="1">
    <citation type="submission" date="2015-07" db="EMBL/GenBank/DDBJ databases">
        <authorList>
            <person name="Cajimat M.N.B."/>
            <person name="Milazzo M.L."/>
            <person name="Fulhorst C.F."/>
        </authorList>
    </citation>
    <scope>NUCLEOTIDE SEQUENCE [LARGE SCALE GENOMIC DNA]</scope>
    <source>
        <strain evidence="6">Single colony</strain>
    </source>
</reference>
<keyword evidence="8" id="KW-1185">Reference proteome</keyword>
<evidence type="ECO:0000256" key="1">
    <source>
        <dbReference type="ARBA" id="ARBA00022723"/>
    </source>
</evidence>
<feature type="domain" description="MYND-type" evidence="5">
    <location>
        <begin position="12"/>
        <end position="48"/>
    </location>
</feature>
<keyword evidence="3" id="KW-0862">Zinc</keyword>
<name>A0A0K3CCJ7_RHOTO</name>
<evidence type="ECO:0000313" key="7">
    <source>
        <dbReference type="EMBL" id="PRQ74793.1"/>
    </source>
</evidence>
<keyword evidence="1" id="KW-0479">Metal-binding</keyword>
<dbReference type="GO" id="GO:0000981">
    <property type="term" value="F:DNA-binding transcription factor activity, RNA polymerase II-specific"/>
    <property type="evidence" value="ECO:0007669"/>
    <property type="project" value="TreeGrafter"/>
</dbReference>
<feature type="domain" description="MYND-type" evidence="5">
    <location>
        <begin position="286"/>
        <end position="322"/>
    </location>
</feature>
<dbReference type="InterPro" id="IPR024119">
    <property type="entry name" value="TF_DEAF-1"/>
</dbReference>
<organism evidence="6 8">
    <name type="scientific">Rhodotorula toruloides</name>
    <name type="common">Yeast</name>
    <name type="synonym">Rhodosporidium toruloides</name>
    <dbReference type="NCBI Taxonomy" id="5286"/>
    <lineage>
        <taxon>Eukaryota</taxon>
        <taxon>Fungi</taxon>
        <taxon>Dikarya</taxon>
        <taxon>Basidiomycota</taxon>
        <taxon>Pucciniomycotina</taxon>
        <taxon>Microbotryomycetes</taxon>
        <taxon>Sporidiobolales</taxon>
        <taxon>Sporidiobolaceae</taxon>
        <taxon>Rhodotorula</taxon>
    </lineage>
</organism>
<accession>A0A0K3CCJ7</accession>
<dbReference type="EMBL" id="LCTV02000005">
    <property type="protein sequence ID" value="PRQ74793.1"/>
    <property type="molecule type" value="Genomic_DNA"/>
</dbReference>
<reference evidence="7 9" key="2">
    <citation type="journal article" date="2018" name="Elife">
        <title>Functional genomics of lipid metabolism in the oleaginous yeast Rhodosporidium toruloides.</title>
        <authorList>
            <person name="Coradetti S.T."/>
            <person name="Pinel D."/>
            <person name="Geiselman G."/>
            <person name="Ito M."/>
            <person name="Mondo S."/>
            <person name="Reilly M.C."/>
            <person name="Cheng Y.F."/>
            <person name="Bauer S."/>
            <person name="Grigoriev I."/>
            <person name="Gladden J.M."/>
            <person name="Simmons B.A."/>
            <person name="Brem R."/>
            <person name="Arkin A.P."/>
            <person name="Skerker J.M."/>
        </authorList>
    </citation>
    <scope>NUCLEOTIDE SEQUENCE [LARGE SCALE GENOMIC DNA]</scope>
    <source>
        <strain evidence="7 9">NBRC 0880</strain>
    </source>
</reference>
<sequence length="560" mass="63410">MPPTTNGSAQLCAVCDQPAKSRCGGCKRVPFCSPRCQKLIWSTHKALCKADPDVFHPPPLSARELGDLRPLMNELRVTDRSTRPSSFMQEVREYYGSSFSQETLTAILTTPTPPETSDSPLWGQREHLLRLAREVLDACYIGSTGGRRDHLNDPRQRNPWQEFQPVLLECAASLQTDPRDNRSPAEVSLQMMRLFNSFLRQAIIYINLQMETIQEEDNDKGPELMLTTIAAGRRLKKVFEEDVVKKPGTTVAVPIIIGTLVEELTANFEMLGRHIALEMTEKTVKCAVCDKDTKLRCSGCGILPFCGAACQKLLWPTHKTLCKVDPEVFHSAPLTPYEMGEMRPRMKKAYGHDDGKSIFTLTVLDMVNTVCHAAQMRPISSVEVLEALATPPPGKTPLNDSFWTDRAEMLRVVRDDLDYIYQKGPGPAVTGGGPSDPRRADPWYLVRYTWTACLAASQDDRDGVRCRPEQLMCAMRNYNTFMRQSLVHCTLLWQKTRQTDPAKREEMASYAELAHKRLVQVWERDLMGSLEISRQEKQRIPELRDMFCVPNILQTIQFES</sequence>
<proteinExistence type="predicted"/>
<dbReference type="Gene3D" id="6.10.140.2220">
    <property type="match status" value="2"/>
</dbReference>
<evidence type="ECO:0000256" key="3">
    <source>
        <dbReference type="ARBA" id="ARBA00022833"/>
    </source>
</evidence>
<dbReference type="Proteomes" id="UP000239560">
    <property type="component" value="Unassembled WGS sequence"/>
</dbReference>
<dbReference type="PANTHER" id="PTHR10237">
    <property type="entry name" value="DEFORMED EPIDERMAL AUTOREGULATORY FACTOR 1 HOMOLOG SUPPRESSIN"/>
    <property type="match status" value="1"/>
</dbReference>
<dbReference type="GO" id="GO:0005634">
    <property type="term" value="C:nucleus"/>
    <property type="evidence" value="ECO:0007669"/>
    <property type="project" value="TreeGrafter"/>
</dbReference>
<evidence type="ECO:0000313" key="6">
    <source>
        <dbReference type="EMBL" id="CTR06643.1"/>
    </source>
</evidence>
<dbReference type="GO" id="GO:0008270">
    <property type="term" value="F:zinc ion binding"/>
    <property type="evidence" value="ECO:0007669"/>
    <property type="project" value="UniProtKB-KW"/>
</dbReference>
<dbReference type="PANTHER" id="PTHR10237:SF14">
    <property type="entry name" value="MYND-TYPE DOMAIN-CONTAINING PROTEIN"/>
    <property type="match status" value="1"/>
</dbReference>
<dbReference type="STRING" id="5286.A0A0K3CCJ7"/>
<evidence type="ECO:0000256" key="4">
    <source>
        <dbReference type="PROSITE-ProRule" id="PRU00134"/>
    </source>
</evidence>
<keyword evidence="2 4" id="KW-0863">Zinc-finger</keyword>
<protein>
    <submittedName>
        <fullName evidence="6 7">Putative microtubule-associated protein</fullName>
    </submittedName>
</protein>
<dbReference type="OrthoDB" id="2530336at2759"/>
<dbReference type="SUPFAM" id="SSF144232">
    <property type="entry name" value="HIT/MYND zinc finger-like"/>
    <property type="match status" value="2"/>
</dbReference>
<gene>
    <name evidence="6" type="primary">FGENESH: predicted gene_5.49</name>
    <name evidence="7" type="ORF">AAT19DRAFT_13815</name>
    <name evidence="6" type="ORF">BN2166_0025040</name>
</gene>
<dbReference type="Proteomes" id="UP000199069">
    <property type="component" value="Unassembled WGS sequence"/>
</dbReference>
<evidence type="ECO:0000259" key="5">
    <source>
        <dbReference type="PROSITE" id="PS50865"/>
    </source>
</evidence>
<evidence type="ECO:0000313" key="9">
    <source>
        <dbReference type="Proteomes" id="UP000239560"/>
    </source>
</evidence>
<dbReference type="PROSITE" id="PS01360">
    <property type="entry name" value="ZF_MYND_1"/>
    <property type="match status" value="2"/>
</dbReference>
<dbReference type="PROSITE" id="PS50865">
    <property type="entry name" value="ZF_MYND_2"/>
    <property type="match status" value="2"/>
</dbReference>